<organism evidence="1 2">
    <name type="scientific">Asparagus officinalis</name>
    <name type="common">Garden asparagus</name>
    <dbReference type="NCBI Taxonomy" id="4686"/>
    <lineage>
        <taxon>Eukaryota</taxon>
        <taxon>Viridiplantae</taxon>
        <taxon>Streptophyta</taxon>
        <taxon>Embryophyta</taxon>
        <taxon>Tracheophyta</taxon>
        <taxon>Spermatophyta</taxon>
        <taxon>Magnoliopsida</taxon>
        <taxon>Liliopsida</taxon>
        <taxon>Asparagales</taxon>
        <taxon>Asparagaceae</taxon>
        <taxon>Asparagoideae</taxon>
        <taxon>Asparagus</taxon>
    </lineage>
</organism>
<reference evidence="2" key="1">
    <citation type="journal article" date="2017" name="Nat. Commun.">
        <title>The asparagus genome sheds light on the origin and evolution of a young Y chromosome.</title>
        <authorList>
            <person name="Harkess A."/>
            <person name="Zhou J."/>
            <person name="Xu C."/>
            <person name="Bowers J.E."/>
            <person name="Van der Hulst R."/>
            <person name="Ayyampalayam S."/>
            <person name="Mercati F."/>
            <person name="Riccardi P."/>
            <person name="McKain M.R."/>
            <person name="Kakrana A."/>
            <person name="Tang H."/>
            <person name="Ray J."/>
            <person name="Groenendijk J."/>
            <person name="Arikit S."/>
            <person name="Mathioni S.M."/>
            <person name="Nakano M."/>
            <person name="Shan H."/>
            <person name="Telgmann-Rauber A."/>
            <person name="Kanno A."/>
            <person name="Yue Z."/>
            <person name="Chen H."/>
            <person name="Li W."/>
            <person name="Chen Y."/>
            <person name="Xu X."/>
            <person name="Zhang Y."/>
            <person name="Luo S."/>
            <person name="Chen H."/>
            <person name="Gao J."/>
            <person name="Mao Z."/>
            <person name="Pires J.C."/>
            <person name="Luo M."/>
            <person name="Kudrna D."/>
            <person name="Wing R.A."/>
            <person name="Meyers B.C."/>
            <person name="Yi K."/>
            <person name="Kong H."/>
            <person name="Lavrijsen P."/>
            <person name="Sunseri F."/>
            <person name="Falavigna A."/>
            <person name="Ye Y."/>
            <person name="Leebens-Mack J.H."/>
            <person name="Chen G."/>
        </authorList>
    </citation>
    <scope>NUCLEOTIDE SEQUENCE [LARGE SCALE GENOMIC DNA]</scope>
    <source>
        <strain evidence="2">cv. DH0086</strain>
    </source>
</reference>
<accession>A0A5P1FRV9</accession>
<protein>
    <recommendedName>
        <fullName evidence="3">RNase H type-1 domain-containing protein</fullName>
    </recommendedName>
</protein>
<dbReference type="EMBL" id="CM007381">
    <property type="protein sequence ID" value="ONK80754.1"/>
    <property type="molecule type" value="Genomic_DNA"/>
</dbReference>
<proteinExistence type="predicted"/>
<dbReference type="AlphaFoldDB" id="A0A5P1FRV9"/>
<sequence>MEIVSSHVGGGDLIRDVRDNWLGRFMTRIGSCSASKAELWGLLYSLQIAWDVSSLDRGLLCDIKELMHYEWEDELHLNLHEDNYNADLLSRESLSLEPVFSLTFQNGAQSVSPSHVHHACIRARSWPSNTAGTDRGACGGRSSLALDVGVSKTAMVSAALVELSAILIIVTITCSATTAIYRHLTNGQLQH</sequence>
<evidence type="ECO:0008006" key="3">
    <source>
        <dbReference type="Google" id="ProtNLM"/>
    </source>
</evidence>
<evidence type="ECO:0000313" key="1">
    <source>
        <dbReference type="EMBL" id="ONK80754.1"/>
    </source>
</evidence>
<dbReference type="Gramene" id="ONK80754">
    <property type="protein sequence ID" value="ONK80754"/>
    <property type="gene ID" value="A4U43_C01F21340"/>
</dbReference>
<dbReference type="Proteomes" id="UP000243459">
    <property type="component" value="Chromosome 1"/>
</dbReference>
<name>A0A5P1FRV9_ASPOF</name>
<gene>
    <name evidence="1" type="ORF">A4U43_C01F21340</name>
</gene>
<evidence type="ECO:0000313" key="2">
    <source>
        <dbReference type="Proteomes" id="UP000243459"/>
    </source>
</evidence>
<keyword evidence="2" id="KW-1185">Reference proteome</keyword>